<evidence type="ECO:0000256" key="4">
    <source>
        <dbReference type="ARBA" id="ARBA00022801"/>
    </source>
</evidence>
<dbReference type="InterPro" id="IPR050925">
    <property type="entry name" value="Rhomboid_protease_S54"/>
</dbReference>
<dbReference type="RefSeq" id="WP_173810761.1">
    <property type="nucleotide sequence ID" value="NZ_JABSNP010000013.1"/>
</dbReference>
<feature type="domain" description="Peptidase S54 rhomboid" evidence="8">
    <location>
        <begin position="137"/>
        <end position="274"/>
    </location>
</feature>
<keyword evidence="9" id="KW-0645">Protease</keyword>
<keyword evidence="5 7" id="KW-1133">Transmembrane helix</keyword>
<feature type="transmembrane region" description="Helical" evidence="7">
    <location>
        <begin position="259"/>
        <end position="280"/>
    </location>
</feature>
<feature type="transmembrane region" description="Helical" evidence="7">
    <location>
        <begin position="203"/>
        <end position="223"/>
    </location>
</feature>
<dbReference type="PANTHER" id="PTHR43731">
    <property type="entry name" value="RHOMBOID PROTEASE"/>
    <property type="match status" value="1"/>
</dbReference>
<organism evidence="9 10">
    <name type="scientific">Hymenobacter caeli</name>
    <dbReference type="NCBI Taxonomy" id="2735894"/>
    <lineage>
        <taxon>Bacteria</taxon>
        <taxon>Pseudomonadati</taxon>
        <taxon>Bacteroidota</taxon>
        <taxon>Cytophagia</taxon>
        <taxon>Cytophagales</taxon>
        <taxon>Hymenobacteraceae</taxon>
        <taxon>Hymenobacter</taxon>
    </lineage>
</organism>
<keyword evidence="6 7" id="KW-0472">Membrane</keyword>
<keyword evidence="4 9" id="KW-0378">Hydrolase</keyword>
<evidence type="ECO:0000256" key="6">
    <source>
        <dbReference type="ARBA" id="ARBA00023136"/>
    </source>
</evidence>
<dbReference type="Pfam" id="PF01694">
    <property type="entry name" value="Rhomboid"/>
    <property type="match status" value="1"/>
</dbReference>
<dbReference type="EMBL" id="JABSNP010000013">
    <property type="protein sequence ID" value="NRT20055.1"/>
    <property type="molecule type" value="Genomic_DNA"/>
</dbReference>
<evidence type="ECO:0000256" key="7">
    <source>
        <dbReference type="SAM" id="Phobius"/>
    </source>
</evidence>
<comment type="subcellular location">
    <subcellularLocation>
        <location evidence="1">Membrane</location>
        <topology evidence="1">Multi-pass membrane protein</topology>
    </subcellularLocation>
</comment>
<keyword evidence="3 7" id="KW-0812">Transmembrane</keyword>
<evidence type="ECO:0000313" key="9">
    <source>
        <dbReference type="EMBL" id="NRT20055.1"/>
    </source>
</evidence>
<dbReference type="InterPro" id="IPR022764">
    <property type="entry name" value="Peptidase_S54_rhomboid_dom"/>
</dbReference>
<feature type="transmembrane region" description="Helical" evidence="7">
    <location>
        <begin position="146"/>
        <end position="169"/>
    </location>
</feature>
<evidence type="ECO:0000256" key="3">
    <source>
        <dbReference type="ARBA" id="ARBA00022692"/>
    </source>
</evidence>
<dbReference type="GO" id="GO:0008233">
    <property type="term" value="F:peptidase activity"/>
    <property type="evidence" value="ECO:0007669"/>
    <property type="project" value="UniProtKB-KW"/>
</dbReference>
<evidence type="ECO:0000256" key="5">
    <source>
        <dbReference type="ARBA" id="ARBA00022989"/>
    </source>
</evidence>
<feature type="transmembrane region" description="Helical" evidence="7">
    <location>
        <begin position="176"/>
        <end position="197"/>
    </location>
</feature>
<name>A0ABX2FS89_9BACT</name>
<reference evidence="9 10" key="1">
    <citation type="submission" date="2020-05" db="EMBL/GenBank/DDBJ databases">
        <title>Genomic Encyclopedia of Type Strains, Phase IV (KMG-V): Genome sequencing to study the core and pangenomes of soil and plant-associated prokaryotes.</title>
        <authorList>
            <person name="Whitman W."/>
        </authorList>
    </citation>
    <scope>NUCLEOTIDE SEQUENCE [LARGE SCALE GENOMIC DNA]</scope>
    <source>
        <strain evidence="9 10">9A</strain>
    </source>
</reference>
<proteinExistence type="inferred from homology"/>
<protein>
    <submittedName>
        <fullName evidence="9">Rhomboid protease GluP</fullName>
        <ecNumber evidence="9">3.4.21.105</ecNumber>
    </submittedName>
</protein>
<evidence type="ECO:0000313" key="10">
    <source>
        <dbReference type="Proteomes" id="UP000779507"/>
    </source>
</evidence>
<comment type="similarity">
    <text evidence="2">Belongs to the peptidase S54 family.</text>
</comment>
<comment type="caution">
    <text evidence="9">The sequence shown here is derived from an EMBL/GenBank/DDBJ whole genome shotgun (WGS) entry which is preliminary data.</text>
</comment>
<sequence length="285" mass="29409">MEEPAPLPPPDDGTARATAHFAERPDAELFYLAQHAARYPPAVGAAAVAELQRRALVPVPAAPGPPPAPAPPAPAAGWGPALRALLPSRRFWATPLLLGLNAAVWAAMTASGVSATDPTGHELARWGSNVSSLTLPGQPWRLLTSVFVHAGATHLLLNGFSLWLLGVLLEARVGAARLLAVYLASGAAGSLATLWYHRGGINSVGASGAIFGLYGLLLTLLLSKQLVLDKFDRRAMLGLVLYLVLSNLISGLSGNVDNAAHLGGLLMGGLVAAPLALVGLKPVTE</sequence>
<evidence type="ECO:0000259" key="8">
    <source>
        <dbReference type="Pfam" id="PF01694"/>
    </source>
</evidence>
<evidence type="ECO:0000256" key="2">
    <source>
        <dbReference type="ARBA" id="ARBA00009045"/>
    </source>
</evidence>
<accession>A0ABX2FS89</accession>
<dbReference type="Proteomes" id="UP000779507">
    <property type="component" value="Unassembled WGS sequence"/>
</dbReference>
<feature type="transmembrane region" description="Helical" evidence="7">
    <location>
        <begin position="235"/>
        <end position="253"/>
    </location>
</feature>
<evidence type="ECO:0000256" key="1">
    <source>
        <dbReference type="ARBA" id="ARBA00004141"/>
    </source>
</evidence>
<dbReference type="InterPro" id="IPR035952">
    <property type="entry name" value="Rhomboid-like_sf"/>
</dbReference>
<dbReference type="Gene3D" id="1.20.1540.10">
    <property type="entry name" value="Rhomboid-like"/>
    <property type="match status" value="1"/>
</dbReference>
<gene>
    <name evidence="9" type="ORF">HNP98_002893</name>
</gene>
<dbReference type="SUPFAM" id="SSF144091">
    <property type="entry name" value="Rhomboid-like"/>
    <property type="match status" value="1"/>
</dbReference>
<dbReference type="GO" id="GO:0006508">
    <property type="term" value="P:proteolysis"/>
    <property type="evidence" value="ECO:0007669"/>
    <property type="project" value="UniProtKB-KW"/>
</dbReference>
<dbReference type="EC" id="3.4.21.105" evidence="9"/>
<dbReference type="PANTHER" id="PTHR43731:SF14">
    <property type="entry name" value="PRESENILIN-ASSOCIATED RHOMBOID-LIKE PROTEIN, MITOCHONDRIAL"/>
    <property type="match status" value="1"/>
</dbReference>
<keyword evidence="10" id="KW-1185">Reference proteome</keyword>